<keyword evidence="4 5" id="KW-0472">Membrane</keyword>
<keyword evidence="3 5" id="KW-1133">Transmembrane helix</keyword>
<evidence type="ECO:0000256" key="3">
    <source>
        <dbReference type="ARBA" id="ARBA00022989"/>
    </source>
</evidence>
<evidence type="ECO:0000313" key="7">
    <source>
        <dbReference type="Proteomes" id="UP000799441"/>
    </source>
</evidence>
<feature type="non-terminal residue" evidence="6">
    <location>
        <position position="328"/>
    </location>
</feature>
<evidence type="ECO:0000256" key="2">
    <source>
        <dbReference type="ARBA" id="ARBA00022692"/>
    </source>
</evidence>
<dbReference type="EMBL" id="MU003809">
    <property type="protein sequence ID" value="KAF2719630.1"/>
    <property type="molecule type" value="Genomic_DNA"/>
</dbReference>
<protein>
    <recommendedName>
        <fullName evidence="8">Mg2+ transporter protein</fullName>
    </recommendedName>
</protein>
<accession>A0A9P4Q4X5</accession>
<dbReference type="OrthoDB" id="2830640at2759"/>
<reference evidence="6" key="1">
    <citation type="journal article" date="2020" name="Stud. Mycol.">
        <title>101 Dothideomycetes genomes: a test case for predicting lifestyles and emergence of pathogens.</title>
        <authorList>
            <person name="Haridas S."/>
            <person name="Albert R."/>
            <person name="Binder M."/>
            <person name="Bloem J."/>
            <person name="Labutti K."/>
            <person name="Salamov A."/>
            <person name="Andreopoulos B."/>
            <person name="Baker S."/>
            <person name="Barry K."/>
            <person name="Bills G."/>
            <person name="Bluhm B."/>
            <person name="Cannon C."/>
            <person name="Castanera R."/>
            <person name="Culley D."/>
            <person name="Daum C."/>
            <person name="Ezra D."/>
            <person name="Gonzalez J."/>
            <person name="Henrissat B."/>
            <person name="Kuo A."/>
            <person name="Liang C."/>
            <person name="Lipzen A."/>
            <person name="Lutzoni F."/>
            <person name="Magnuson J."/>
            <person name="Mondo S."/>
            <person name="Nolan M."/>
            <person name="Ohm R."/>
            <person name="Pangilinan J."/>
            <person name="Park H.-J."/>
            <person name="Ramirez L."/>
            <person name="Alfaro M."/>
            <person name="Sun H."/>
            <person name="Tritt A."/>
            <person name="Yoshinaga Y."/>
            <person name="Zwiers L.-H."/>
            <person name="Turgeon B."/>
            <person name="Goodwin S."/>
            <person name="Spatafora J."/>
            <person name="Crous P."/>
            <person name="Grigoriev I."/>
        </authorList>
    </citation>
    <scope>NUCLEOTIDE SEQUENCE</scope>
    <source>
        <strain evidence="6">CBS 116435</strain>
    </source>
</reference>
<gene>
    <name evidence="6" type="ORF">K431DRAFT_198845</name>
</gene>
<keyword evidence="7" id="KW-1185">Reference proteome</keyword>
<feature type="transmembrane region" description="Helical" evidence="5">
    <location>
        <begin position="304"/>
        <end position="327"/>
    </location>
</feature>
<evidence type="ECO:0000256" key="5">
    <source>
        <dbReference type="SAM" id="Phobius"/>
    </source>
</evidence>
<feature type="non-terminal residue" evidence="6">
    <location>
        <position position="1"/>
    </location>
</feature>
<evidence type="ECO:0000256" key="1">
    <source>
        <dbReference type="ARBA" id="ARBA00004141"/>
    </source>
</evidence>
<comment type="caution">
    <text evidence="6">The sequence shown here is derived from an EMBL/GenBank/DDBJ whole genome shotgun (WGS) entry which is preliminary data.</text>
</comment>
<evidence type="ECO:0000256" key="4">
    <source>
        <dbReference type="ARBA" id="ARBA00023136"/>
    </source>
</evidence>
<comment type="subcellular location">
    <subcellularLocation>
        <location evidence="1">Membrane</location>
        <topology evidence="1">Multi-pass membrane protein</topology>
    </subcellularLocation>
</comment>
<dbReference type="SUPFAM" id="SSF144083">
    <property type="entry name" value="Magnesium transport protein CorA, transmembrane region"/>
    <property type="match status" value="1"/>
</dbReference>
<evidence type="ECO:0008006" key="8">
    <source>
        <dbReference type="Google" id="ProtNLM"/>
    </source>
</evidence>
<dbReference type="Gene3D" id="1.20.58.340">
    <property type="entry name" value="Magnesium transport protein CorA, transmembrane region"/>
    <property type="match status" value="1"/>
</dbReference>
<feature type="transmembrane region" description="Helical" evidence="5">
    <location>
        <begin position="274"/>
        <end position="298"/>
    </location>
</feature>
<name>A0A9P4Q4X5_9PEZI</name>
<proteinExistence type="predicted"/>
<dbReference type="AlphaFoldDB" id="A0A9P4Q4X5"/>
<dbReference type="InterPro" id="IPR045863">
    <property type="entry name" value="CorA_TM1_TM2"/>
</dbReference>
<keyword evidence="2 5" id="KW-0812">Transmembrane</keyword>
<organism evidence="6 7">
    <name type="scientific">Polychaeton citri CBS 116435</name>
    <dbReference type="NCBI Taxonomy" id="1314669"/>
    <lineage>
        <taxon>Eukaryota</taxon>
        <taxon>Fungi</taxon>
        <taxon>Dikarya</taxon>
        <taxon>Ascomycota</taxon>
        <taxon>Pezizomycotina</taxon>
        <taxon>Dothideomycetes</taxon>
        <taxon>Dothideomycetidae</taxon>
        <taxon>Capnodiales</taxon>
        <taxon>Capnodiaceae</taxon>
        <taxon>Polychaeton</taxon>
    </lineage>
</organism>
<evidence type="ECO:0000313" key="6">
    <source>
        <dbReference type="EMBL" id="KAF2719630.1"/>
    </source>
</evidence>
<dbReference type="Proteomes" id="UP000799441">
    <property type="component" value="Unassembled WGS sequence"/>
</dbReference>
<dbReference type="GO" id="GO:0016020">
    <property type="term" value="C:membrane"/>
    <property type="evidence" value="ECO:0007669"/>
    <property type="project" value="UniProtKB-SubCell"/>
</dbReference>
<sequence length="328" mass="37528">SAQKIISTYGINDAFLPDLIGRPNYWAPYVLYNKIEATYEFHCQHPRWQPPQTWDYYRKRQRAPSSIYMKHFGRNNLTVYIVAAAPNDTCITFLRDQLHTPNNPNFGMKRLKTFASNTPFLLHSAISSVVVEQSKDFVHDVRKTLMNQINKSDDGVSGRAKLEAITKNLHLVSQKADTGISNAEKSIENCEYMLGELRRFSRYFPSTSPDPLHEASMRYTLNVWRCQKRLLASYKARKETSMNLVFNLVTQQDSKVNVDISSSMLADSTSMKTIAVLTMVFLPGTFLSGLFGSGVFVLDDNKDWSFSSLFGLFWYCLIPLTLVVIILW</sequence>